<dbReference type="PANTHER" id="PTHR30251:SF4">
    <property type="entry name" value="SLR1668 PROTEIN"/>
    <property type="match status" value="1"/>
</dbReference>
<comment type="caution">
    <text evidence="2">The sequence shown here is derived from an EMBL/GenBank/DDBJ whole genome shotgun (WGS) entry which is preliminary data.</text>
</comment>
<dbReference type="Gene3D" id="2.60.40.10">
    <property type="entry name" value="Immunoglobulins"/>
    <property type="match status" value="1"/>
</dbReference>
<dbReference type="PANTHER" id="PTHR30251">
    <property type="entry name" value="PILUS ASSEMBLY CHAPERONE"/>
    <property type="match status" value="1"/>
</dbReference>
<accession>A0A7V2T420</accession>
<evidence type="ECO:0000259" key="1">
    <source>
        <dbReference type="Pfam" id="PF00345"/>
    </source>
</evidence>
<protein>
    <submittedName>
        <fullName evidence="2">Molecular chaperone</fullName>
    </submittedName>
</protein>
<dbReference type="InterPro" id="IPR013783">
    <property type="entry name" value="Ig-like_fold"/>
</dbReference>
<reference evidence="2" key="1">
    <citation type="journal article" date="2020" name="mSystems">
        <title>Genome- and Community-Level Interaction Insights into Carbon Utilization and Element Cycling Functions of Hydrothermarchaeota in Hydrothermal Sediment.</title>
        <authorList>
            <person name="Zhou Z."/>
            <person name="Liu Y."/>
            <person name="Xu W."/>
            <person name="Pan J."/>
            <person name="Luo Z.H."/>
            <person name="Li M."/>
        </authorList>
    </citation>
    <scope>NUCLEOTIDE SEQUENCE [LARGE SCALE GENOMIC DNA]</scope>
    <source>
        <strain evidence="2">HyVt-493</strain>
    </source>
</reference>
<dbReference type="AlphaFoldDB" id="A0A7V2T420"/>
<feature type="domain" description="Pili assembly chaperone N-terminal" evidence="1">
    <location>
        <begin position="43"/>
        <end position="152"/>
    </location>
</feature>
<dbReference type="EMBL" id="DRMS01000383">
    <property type="protein sequence ID" value="HFC93168.1"/>
    <property type="molecule type" value="Genomic_DNA"/>
</dbReference>
<dbReference type="InterPro" id="IPR050643">
    <property type="entry name" value="Periplasmic_pilus_chap"/>
</dbReference>
<dbReference type="Proteomes" id="UP000885750">
    <property type="component" value="Unassembled WGS sequence"/>
</dbReference>
<proteinExistence type="predicted"/>
<dbReference type="GO" id="GO:0030288">
    <property type="term" value="C:outer membrane-bounded periplasmic space"/>
    <property type="evidence" value="ECO:0007669"/>
    <property type="project" value="InterPro"/>
</dbReference>
<dbReference type="SUPFAM" id="SSF49354">
    <property type="entry name" value="PapD-like"/>
    <property type="match status" value="1"/>
</dbReference>
<name>A0A7V2T420_LEUMU</name>
<evidence type="ECO:0000313" key="2">
    <source>
        <dbReference type="EMBL" id="HFC93168.1"/>
    </source>
</evidence>
<dbReference type="InterPro" id="IPR008962">
    <property type="entry name" value="PapD-like_sf"/>
</dbReference>
<dbReference type="GO" id="GO:0071555">
    <property type="term" value="P:cell wall organization"/>
    <property type="evidence" value="ECO:0007669"/>
    <property type="project" value="InterPro"/>
</dbReference>
<sequence>MVSLMIKIIPFIISLYFLIFTSVASAFELKPLYASLAPSGAGAEKVFRISNPSDKPIAIQFKTTTRKQRLDGTEDQSDSDDLFMIYPPQAVIPAHKTQKVRVQWLGEQNPKKELAYRFVAEQVPVKLSKRRSTEVQMVMTLVGSIYIEPKGVNPQLDVSNIRRSGSKLIFTVHNTGTKHAMLEDLTINLLGDDKQLELRGKQVFGAEGKNILAGSYRDLSIPLPQGINPNTSWQAQLKF</sequence>
<organism evidence="2">
    <name type="scientific">Leucothrix mucor</name>
    <dbReference type="NCBI Taxonomy" id="45248"/>
    <lineage>
        <taxon>Bacteria</taxon>
        <taxon>Pseudomonadati</taxon>
        <taxon>Pseudomonadota</taxon>
        <taxon>Gammaproteobacteria</taxon>
        <taxon>Thiotrichales</taxon>
        <taxon>Thiotrichaceae</taxon>
        <taxon>Leucothrix</taxon>
    </lineage>
</organism>
<dbReference type="Pfam" id="PF00345">
    <property type="entry name" value="PapD_N"/>
    <property type="match status" value="1"/>
</dbReference>
<gene>
    <name evidence="2" type="ORF">ENJ51_10185</name>
</gene>
<dbReference type="InterPro" id="IPR016147">
    <property type="entry name" value="Pili_assmbl_chaperone_N"/>
</dbReference>